<dbReference type="Proteomes" id="UP000189475">
    <property type="component" value="Unassembled WGS sequence"/>
</dbReference>
<accession>A0A1R4B081</accession>
<proteinExistence type="predicted"/>
<organism evidence="3 4">
    <name type="scientific">Vibrio palustris</name>
    <dbReference type="NCBI Taxonomy" id="1918946"/>
    <lineage>
        <taxon>Bacteria</taxon>
        <taxon>Pseudomonadati</taxon>
        <taxon>Pseudomonadota</taxon>
        <taxon>Gammaproteobacteria</taxon>
        <taxon>Vibrionales</taxon>
        <taxon>Vibrionaceae</taxon>
        <taxon>Vibrio</taxon>
    </lineage>
</organism>
<dbReference type="STRING" id="1918946.VPAL9027_00246"/>
<feature type="compositionally biased region" description="Basic and acidic residues" evidence="1">
    <location>
        <begin position="58"/>
        <end position="68"/>
    </location>
</feature>
<keyword evidence="2" id="KW-1133">Transmembrane helix</keyword>
<dbReference type="AlphaFoldDB" id="A0A1R4B081"/>
<dbReference type="RefSeq" id="WP_077311511.1">
    <property type="nucleotide sequence ID" value="NZ_AP024887.1"/>
</dbReference>
<name>A0A1R4B081_9VIBR</name>
<feature type="transmembrane region" description="Helical" evidence="2">
    <location>
        <begin position="6"/>
        <end position="25"/>
    </location>
</feature>
<evidence type="ECO:0000256" key="1">
    <source>
        <dbReference type="SAM" id="MobiDB-lite"/>
    </source>
</evidence>
<dbReference type="EMBL" id="FUFT01000001">
    <property type="protein sequence ID" value="SJL82321.1"/>
    <property type="molecule type" value="Genomic_DNA"/>
</dbReference>
<feature type="region of interest" description="Disordered" evidence="1">
    <location>
        <begin position="35"/>
        <end position="68"/>
    </location>
</feature>
<evidence type="ECO:0000256" key="2">
    <source>
        <dbReference type="SAM" id="Phobius"/>
    </source>
</evidence>
<dbReference type="Pfam" id="PF11446">
    <property type="entry name" value="DUF2897"/>
    <property type="match status" value="1"/>
</dbReference>
<evidence type="ECO:0008006" key="5">
    <source>
        <dbReference type="Google" id="ProtNLM"/>
    </source>
</evidence>
<reference evidence="3 4" key="1">
    <citation type="submission" date="2017-02" db="EMBL/GenBank/DDBJ databases">
        <authorList>
            <person name="Peterson S.W."/>
        </authorList>
    </citation>
    <scope>NUCLEOTIDE SEQUENCE [LARGE SCALE GENOMIC DNA]</scope>
    <source>
        <strain evidence="3 4">CECT 9027</strain>
    </source>
</reference>
<gene>
    <name evidence="3" type="ORF">VPAL9027_00246</name>
</gene>
<evidence type="ECO:0000313" key="3">
    <source>
        <dbReference type="EMBL" id="SJL82321.1"/>
    </source>
</evidence>
<feature type="compositionally biased region" description="Low complexity" evidence="1">
    <location>
        <begin position="38"/>
        <end position="57"/>
    </location>
</feature>
<dbReference type="InterPro" id="IPR021550">
    <property type="entry name" value="DUF2897"/>
</dbReference>
<dbReference type="OrthoDB" id="5918634at2"/>
<keyword evidence="2" id="KW-0812">Transmembrane</keyword>
<keyword evidence="2" id="KW-0472">Membrane</keyword>
<keyword evidence="4" id="KW-1185">Reference proteome</keyword>
<evidence type="ECO:0000313" key="4">
    <source>
        <dbReference type="Proteomes" id="UP000189475"/>
    </source>
</evidence>
<sequence>MDLLFNPWVIIMVVLCVIIGNIAALKYTSKIKLDQWSKKAPPSSKEPKTTTPSTLSSQREKNVNKKER</sequence>
<protein>
    <recommendedName>
        <fullName evidence="5">DUF2897 domain-containing protein</fullName>
    </recommendedName>
</protein>